<feature type="region of interest" description="Disordered" evidence="1">
    <location>
        <begin position="292"/>
        <end position="335"/>
    </location>
</feature>
<protein>
    <submittedName>
        <fullName evidence="2">Coiled-coil domain-containing protein 24-like</fullName>
    </submittedName>
</protein>
<dbReference type="AlphaFoldDB" id="A0AAV3Z823"/>
<accession>A0AAV3Z823</accession>
<dbReference type="EMBL" id="BLXT01002061">
    <property type="protein sequence ID" value="GFN90775.1"/>
    <property type="molecule type" value="Genomic_DNA"/>
</dbReference>
<reference evidence="2 3" key="1">
    <citation type="journal article" date="2021" name="Elife">
        <title>Chloroplast acquisition without the gene transfer in kleptoplastic sea slugs, Plakobranchus ocellatus.</title>
        <authorList>
            <person name="Maeda T."/>
            <person name="Takahashi S."/>
            <person name="Yoshida T."/>
            <person name="Shimamura S."/>
            <person name="Takaki Y."/>
            <person name="Nagai Y."/>
            <person name="Toyoda A."/>
            <person name="Suzuki Y."/>
            <person name="Arimoto A."/>
            <person name="Ishii H."/>
            <person name="Satoh N."/>
            <person name="Nishiyama T."/>
            <person name="Hasebe M."/>
            <person name="Maruyama T."/>
            <person name="Minagawa J."/>
            <person name="Obokata J."/>
            <person name="Shigenobu S."/>
        </authorList>
    </citation>
    <scope>NUCLEOTIDE SEQUENCE [LARGE SCALE GENOMIC DNA]</scope>
</reference>
<proteinExistence type="predicted"/>
<evidence type="ECO:0000313" key="3">
    <source>
        <dbReference type="Proteomes" id="UP000735302"/>
    </source>
</evidence>
<feature type="compositionally biased region" description="Basic and acidic residues" evidence="1">
    <location>
        <begin position="539"/>
        <end position="551"/>
    </location>
</feature>
<evidence type="ECO:0000256" key="1">
    <source>
        <dbReference type="SAM" id="MobiDB-lite"/>
    </source>
</evidence>
<feature type="compositionally biased region" description="Low complexity" evidence="1">
    <location>
        <begin position="322"/>
        <end position="335"/>
    </location>
</feature>
<comment type="caution">
    <text evidence="2">The sequence shown here is derived from an EMBL/GenBank/DDBJ whole genome shotgun (WGS) entry which is preliminary data.</text>
</comment>
<keyword evidence="3" id="KW-1185">Reference proteome</keyword>
<organism evidence="2 3">
    <name type="scientific">Plakobranchus ocellatus</name>
    <dbReference type="NCBI Taxonomy" id="259542"/>
    <lineage>
        <taxon>Eukaryota</taxon>
        <taxon>Metazoa</taxon>
        <taxon>Spiralia</taxon>
        <taxon>Lophotrochozoa</taxon>
        <taxon>Mollusca</taxon>
        <taxon>Gastropoda</taxon>
        <taxon>Heterobranchia</taxon>
        <taxon>Euthyneura</taxon>
        <taxon>Panpulmonata</taxon>
        <taxon>Sacoglossa</taxon>
        <taxon>Placobranchoidea</taxon>
        <taxon>Plakobranchidae</taxon>
        <taxon>Plakobranchus</taxon>
    </lineage>
</organism>
<feature type="compositionally biased region" description="Low complexity" evidence="1">
    <location>
        <begin position="494"/>
        <end position="520"/>
    </location>
</feature>
<feature type="compositionally biased region" description="Polar residues" evidence="1">
    <location>
        <begin position="304"/>
        <end position="314"/>
    </location>
</feature>
<evidence type="ECO:0000313" key="2">
    <source>
        <dbReference type="EMBL" id="GFN90775.1"/>
    </source>
</evidence>
<dbReference type="InterPro" id="IPR031367">
    <property type="entry name" value="CCDC24"/>
</dbReference>
<feature type="region of interest" description="Disordered" evidence="1">
    <location>
        <begin position="256"/>
        <end position="278"/>
    </location>
</feature>
<feature type="region of interest" description="Disordered" evidence="1">
    <location>
        <begin position="368"/>
        <end position="397"/>
    </location>
</feature>
<feature type="compositionally biased region" description="Basic and acidic residues" evidence="1">
    <location>
        <begin position="521"/>
        <end position="532"/>
    </location>
</feature>
<dbReference type="Proteomes" id="UP000735302">
    <property type="component" value="Unassembled WGS sequence"/>
</dbReference>
<feature type="region of interest" description="Disordered" evidence="1">
    <location>
        <begin position="491"/>
        <end position="551"/>
    </location>
</feature>
<dbReference type="PANTHER" id="PTHR28601">
    <property type="entry name" value="COILED-COIL DOMAIN-CONTAINING PROTEIN 24"/>
    <property type="match status" value="1"/>
</dbReference>
<dbReference type="Pfam" id="PF15669">
    <property type="entry name" value="CCDC24"/>
    <property type="match status" value="1"/>
</dbReference>
<feature type="region of interest" description="Disordered" evidence="1">
    <location>
        <begin position="409"/>
        <end position="461"/>
    </location>
</feature>
<sequence length="551" mass="60464">MAGMRTAYTQPLSLWRLVEQHVDPHEQDELKDMLGISLVEQSLELHDEIDMLLEIWRDIREETNDNLVAQSTLPEPPNLRDRLVQEICFFVDNVKDQAKRKGIDPEHILKGHNSDILDYAADRARPESARSRASRSSDGRETPMAVLSPERLDLAYSMTDQVDAVNKQLNFMDFGEVCLSLRSYLEKEVEQLLEDVQFLQTCLDEAADSRDCPTPALTSREPTLTELKEERSLLEKELFATEKMTSTPVVNKPMFNTANRVLPRTPPTPTGERSPKSLPAARVTLSAMGSLGPLRANHEVGGLSSPSRVISQSKPGHKSSHHNSAPSASASDSSLSLDNELFGFSSSSEFRLEQVAQGFDEIPASYEGLRPTEKQNFSPTTSSNNKPLQGLSKSGSCLDDVKSPLTAVLPSHSLPPYSDALPAQSDSDLTRRPVPPQSHRPDAVVGGSGRTRRRTVSPRPRFRVVDVTNLVGSHNGKGDSDIPCRAAEQMIGFSSPSSSAASPQSSPSSGSAIAPATPAASHEEMTEREHRIRPGSASRFREMVLECRDGQ</sequence>
<feature type="region of interest" description="Disordered" evidence="1">
    <location>
        <begin position="121"/>
        <end position="144"/>
    </location>
</feature>
<name>A0AAV3Z823_9GAST</name>
<feature type="compositionally biased region" description="Polar residues" evidence="1">
    <location>
        <begin position="374"/>
        <end position="395"/>
    </location>
</feature>
<feature type="compositionally biased region" description="Basic residues" evidence="1">
    <location>
        <begin position="450"/>
        <end position="461"/>
    </location>
</feature>
<feature type="compositionally biased region" description="Basic and acidic residues" evidence="1">
    <location>
        <begin position="121"/>
        <end position="141"/>
    </location>
</feature>
<gene>
    <name evidence="2" type="ORF">PoB_001728100</name>
</gene>
<dbReference type="PANTHER" id="PTHR28601:SF1">
    <property type="entry name" value="COILED-COIL DOMAIN-CONTAINING PROTEIN 24"/>
    <property type="match status" value="1"/>
</dbReference>